<evidence type="ECO:0000259" key="2">
    <source>
        <dbReference type="Pfam" id="PF13840"/>
    </source>
</evidence>
<protein>
    <recommendedName>
        <fullName evidence="5">Aspartate kinase</fullName>
    </recommendedName>
</protein>
<dbReference type="Pfam" id="PF10000">
    <property type="entry name" value="ACT_3"/>
    <property type="match status" value="1"/>
</dbReference>
<accession>A0ABQ1QS82</accession>
<feature type="domain" description="CASTOR ACT" evidence="2">
    <location>
        <begin position="70"/>
        <end position="126"/>
    </location>
</feature>
<evidence type="ECO:0000313" key="4">
    <source>
        <dbReference type="Proteomes" id="UP000625780"/>
    </source>
</evidence>
<sequence length="133" mass="14828">MEGKKDLAELVRNMEPVLNEGDYIFATLPDVSGIDRMDILCEFKEVEGTTVVMEKHTADLLKIPYSFVASWITLKVHSALDAVGFTAVFSSELAKHGISANVIAGFYHDHIFVNRMDSQKAIRVLKNLSIKSK</sequence>
<organism evidence="3 4">
    <name type="scientific">Muriicola marianensis</name>
    <dbReference type="NCBI Taxonomy" id="1324801"/>
    <lineage>
        <taxon>Bacteria</taxon>
        <taxon>Pseudomonadati</taxon>
        <taxon>Bacteroidota</taxon>
        <taxon>Flavobacteriia</taxon>
        <taxon>Flavobacteriales</taxon>
        <taxon>Flavobacteriaceae</taxon>
        <taxon>Muriicola</taxon>
    </lineage>
</organism>
<evidence type="ECO:0000259" key="1">
    <source>
        <dbReference type="Pfam" id="PF10000"/>
    </source>
</evidence>
<dbReference type="InterPro" id="IPR045865">
    <property type="entry name" value="ACT-like_dom_sf"/>
</dbReference>
<dbReference type="SUPFAM" id="SSF55021">
    <property type="entry name" value="ACT-like"/>
    <property type="match status" value="2"/>
</dbReference>
<dbReference type="PANTHER" id="PTHR39199">
    <property type="entry name" value="BLR5128 PROTEIN"/>
    <property type="match status" value="1"/>
</dbReference>
<dbReference type="PANTHER" id="PTHR39199:SF1">
    <property type="entry name" value="BLR5128 PROTEIN"/>
    <property type="match status" value="1"/>
</dbReference>
<name>A0ABQ1QS82_9FLAO</name>
<dbReference type="Proteomes" id="UP000625780">
    <property type="component" value="Unassembled WGS sequence"/>
</dbReference>
<evidence type="ECO:0000313" key="3">
    <source>
        <dbReference type="EMBL" id="GGD40301.1"/>
    </source>
</evidence>
<keyword evidence="4" id="KW-1185">Reference proteome</keyword>
<dbReference type="RefSeq" id="WP_188369057.1">
    <property type="nucleotide sequence ID" value="NZ_BMFH01000001.1"/>
</dbReference>
<dbReference type="EMBL" id="BMFH01000001">
    <property type="protein sequence ID" value="GGD40301.1"/>
    <property type="molecule type" value="Genomic_DNA"/>
</dbReference>
<dbReference type="InterPro" id="IPR027795">
    <property type="entry name" value="CASTOR_ACT_dom"/>
</dbReference>
<dbReference type="Pfam" id="PF13840">
    <property type="entry name" value="ACT_7"/>
    <property type="match status" value="1"/>
</dbReference>
<gene>
    <name evidence="3" type="ORF">GCM10011361_04280</name>
</gene>
<proteinExistence type="predicted"/>
<dbReference type="InterPro" id="IPR018717">
    <property type="entry name" value="DUF2241"/>
</dbReference>
<dbReference type="Gene3D" id="3.30.2130.10">
    <property type="entry name" value="VC0802-like"/>
    <property type="match status" value="1"/>
</dbReference>
<feature type="domain" description="DUF2241" evidence="1">
    <location>
        <begin position="3"/>
        <end position="69"/>
    </location>
</feature>
<reference evidence="4" key="1">
    <citation type="journal article" date="2019" name="Int. J. Syst. Evol. Microbiol.">
        <title>The Global Catalogue of Microorganisms (GCM) 10K type strain sequencing project: providing services to taxonomists for standard genome sequencing and annotation.</title>
        <authorList>
            <consortium name="The Broad Institute Genomics Platform"/>
            <consortium name="The Broad Institute Genome Sequencing Center for Infectious Disease"/>
            <person name="Wu L."/>
            <person name="Ma J."/>
        </authorList>
    </citation>
    <scope>NUCLEOTIDE SEQUENCE [LARGE SCALE GENOMIC DNA]</scope>
    <source>
        <strain evidence="4">CGMCC 1.12606</strain>
    </source>
</reference>
<comment type="caution">
    <text evidence="3">The sequence shown here is derived from an EMBL/GenBank/DDBJ whole genome shotgun (WGS) entry which is preliminary data.</text>
</comment>
<evidence type="ECO:0008006" key="5">
    <source>
        <dbReference type="Google" id="ProtNLM"/>
    </source>
</evidence>